<name>A0ABP9EQA5_9ACTN</name>
<reference evidence="3" key="1">
    <citation type="journal article" date="2019" name="Int. J. Syst. Evol. Microbiol.">
        <title>The Global Catalogue of Microorganisms (GCM) 10K type strain sequencing project: providing services to taxonomists for standard genome sequencing and annotation.</title>
        <authorList>
            <consortium name="The Broad Institute Genomics Platform"/>
            <consortium name="The Broad Institute Genome Sequencing Center for Infectious Disease"/>
            <person name="Wu L."/>
            <person name="Ma J."/>
        </authorList>
    </citation>
    <scope>NUCLEOTIDE SEQUENCE [LARGE SCALE GENOMIC DNA]</scope>
    <source>
        <strain evidence="3">JCM 13006</strain>
    </source>
</reference>
<organism evidence="2 3">
    <name type="scientific">Kitasatospora terrestris</name>
    <dbReference type="NCBI Taxonomy" id="258051"/>
    <lineage>
        <taxon>Bacteria</taxon>
        <taxon>Bacillati</taxon>
        <taxon>Actinomycetota</taxon>
        <taxon>Actinomycetes</taxon>
        <taxon>Kitasatosporales</taxon>
        <taxon>Streptomycetaceae</taxon>
        <taxon>Kitasatospora</taxon>
    </lineage>
</organism>
<evidence type="ECO:0000259" key="1">
    <source>
        <dbReference type="Pfam" id="PF20530"/>
    </source>
</evidence>
<comment type="caution">
    <text evidence="2">The sequence shown here is derived from an EMBL/GenBank/DDBJ whole genome shotgun (WGS) entry which is preliminary data.</text>
</comment>
<dbReference type="RefSeq" id="WP_345700738.1">
    <property type="nucleotide sequence ID" value="NZ_BAABIS010000001.1"/>
</dbReference>
<dbReference type="Proteomes" id="UP001501752">
    <property type="component" value="Unassembled WGS sequence"/>
</dbReference>
<protein>
    <recommendedName>
        <fullName evidence="1">DUF6745 domain-containing protein</fullName>
    </recommendedName>
</protein>
<sequence length="407" mass="43838">MTGRTPAGRAPRTPLPDRLATALALREEWLRHGLAAAPADRPRAEAAVRELYALAGTPPPRFTWVDSPAAARPLLPGTRTPRFAETARLRPADWPLASRLAALQSALRERLDARVRGRPATTWGTPAPARQLARTQPPRAALAAGVDPDVLADVAVREALSGTLGDAVRGPLRTALLGTAASGTTWYGQHDAAWVGPYDVLARAGLARFDPDDLRLLGPWAELARSTGWWWPDATHCVLAERPAAVHTEPLAHAHHGERRLHRADGPAVRFADGAALYVVHGTPVPEWVVTGPTVELIHAEPNVEVRRCAIERLGWDAYIGLAGLRLLAEAPDPGNPGFRLRLYDLPREAAPVPARLLLAVNGSAEPDGRRRRYGLAVPPHFDDALAAAGWSYGLSGAQYATLVRRT</sequence>
<feature type="domain" description="DUF6745" evidence="1">
    <location>
        <begin position="187"/>
        <end position="402"/>
    </location>
</feature>
<dbReference type="InterPro" id="IPR046633">
    <property type="entry name" value="DUF6745"/>
</dbReference>
<dbReference type="Pfam" id="PF20530">
    <property type="entry name" value="DUF6745"/>
    <property type="match status" value="1"/>
</dbReference>
<keyword evidence="3" id="KW-1185">Reference proteome</keyword>
<dbReference type="EMBL" id="BAABIS010000001">
    <property type="protein sequence ID" value="GAA4878301.1"/>
    <property type="molecule type" value="Genomic_DNA"/>
</dbReference>
<proteinExistence type="predicted"/>
<accession>A0ABP9EQA5</accession>
<evidence type="ECO:0000313" key="2">
    <source>
        <dbReference type="EMBL" id="GAA4878301.1"/>
    </source>
</evidence>
<gene>
    <name evidence="2" type="ORF">GCM10023235_68000</name>
</gene>
<evidence type="ECO:0000313" key="3">
    <source>
        <dbReference type="Proteomes" id="UP001501752"/>
    </source>
</evidence>